<organism evidence="2 3">
    <name type="scientific">Diplogelasinospora grovesii</name>
    <dbReference type="NCBI Taxonomy" id="303347"/>
    <lineage>
        <taxon>Eukaryota</taxon>
        <taxon>Fungi</taxon>
        <taxon>Dikarya</taxon>
        <taxon>Ascomycota</taxon>
        <taxon>Pezizomycotina</taxon>
        <taxon>Sordariomycetes</taxon>
        <taxon>Sordariomycetidae</taxon>
        <taxon>Sordariales</taxon>
        <taxon>Diplogelasinosporaceae</taxon>
        <taxon>Diplogelasinospora</taxon>
    </lineage>
</organism>
<reference evidence="3" key="1">
    <citation type="journal article" date="2023" name="Mol. Phylogenet. Evol.">
        <title>Genome-scale phylogeny and comparative genomics of the fungal order Sordariales.</title>
        <authorList>
            <person name="Hensen N."/>
            <person name="Bonometti L."/>
            <person name="Westerberg I."/>
            <person name="Brannstrom I.O."/>
            <person name="Guillou S."/>
            <person name="Cros-Aarteil S."/>
            <person name="Calhoun S."/>
            <person name="Haridas S."/>
            <person name="Kuo A."/>
            <person name="Mondo S."/>
            <person name="Pangilinan J."/>
            <person name="Riley R."/>
            <person name="LaButti K."/>
            <person name="Andreopoulos B."/>
            <person name="Lipzen A."/>
            <person name="Chen C."/>
            <person name="Yan M."/>
            <person name="Daum C."/>
            <person name="Ng V."/>
            <person name="Clum A."/>
            <person name="Steindorff A."/>
            <person name="Ohm R.A."/>
            <person name="Martin F."/>
            <person name="Silar P."/>
            <person name="Natvig D.O."/>
            <person name="Lalanne C."/>
            <person name="Gautier V."/>
            <person name="Ament-Velasquez S.L."/>
            <person name="Kruys A."/>
            <person name="Hutchinson M.I."/>
            <person name="Powell A.J."/>
            <person name="Barry K."/>
            <person name="Miller A.N."/>
            <person name="Grigoriev I.V."/>
            <person name="Debuchy R."/>
            <person name="Gladieux P."/>
            <person name="Hiltunen Thoren M."/>
            <person name="Johannesson H."/>
        </authorList>
    </citation>
    <scope>NUCLEOTIDE SEQUENCE [LARGE SCALE GENOMIC DNA]</scope>
    <source>
        <strain evidence="3">CBS 340.73</strain>
    </source>
</reference>
<protein>
    <recommendedName>
        <fullName evidence="4">Chorismate synthase protein</fullName>
    </recommendedName>
</protein>
<feature type="transmembrane region" description="Helical" evidence="1">
    <location>
        <begin position="12"/>
        <end position="30"/>
    </location>
</feature>
<comment type="caution">
    <text evidence="2">The sequence shown here is derived from an EMBL/GenBank/DDBJ whole genome shotgun (WGS) entry which is preliminary data.</text>
</comment>
<name>A0AAN6SAD9_9PEZI</name>
<sequence length="360" mass="40381">MAIPWGTVKSLLIFFAPILLPKLFRWYSSVKNAPKMQGMQIRPVPSGVRRALFLLFAVSAVLLLRISLPIFSPENIFQVADARLQIPVDVLFNRLSKLRPNGTLTPQDHALRTKFVSLESRLLYLQFGPSVLADCPFCTSDDPKSYLWYALPDLLAPHLVNLIAIALSTSQLFTSSKSDKGDANVTRWRTPATLAAIILAGLDIYMVSTYNYQLNSRATRLPDLDFFFWTARTYRSLLLAGLDLLLAFLLWLSSTNRAFLNPPSPAERVESVTRTLMAAKSKLNAAGVVKNAASRDDELLRRTTSYWAHEVRLMQDVMEEREVIEGVNDALQNRIDIQNITRDAEAYAKGVVQGVTYSKA</sequence>
<dbReference type="Proteomes" id="UP001303473">
    <property type="component" value="Unassembled WGS sequence"/>
</dbReference>
<dbReference type="EMBL" id="MU853752">
    <property type="protein sequence ID" value="KAK3946384.1"/>
    <property type="molecule type" value="Genomic_DNA"/>
</dbReference>
<keyword evidence="1" id="KW-0812">Transmembrane</keyword>
<proteinExistence type="predicted"/>
<dbReference type="PANTHER" id="PTHR39470">
    <property type="entry name" value="CHROMOSOME 10, WHOLE GENOME SHOTGUN SEQUENCE"/>
    <property type="match status" value="1"/>
</dbReference>
<gene>
    <name evidence="2" type="ORF">QBC46DRAFT_276290</name>
</gene>
<dbReference type="AlphaFoldDB" id="A0AAN6SAD9"/>
<evidence type="ECO:0000313" key="3">
    <source>
        <dbReference type="Proteomes" id="UP001303473"/>
    </source>
</evidence>
<keyword evidence="1" id="KW-0472">Membrane</keyword>
<keyword evidence="3" id="KW-1185">Reference proteome</keyword>
<feature type="transmembrane region" description="Helical" evidence="1">
    <location>
        <begin position="194"/>
        <end position="213"/>
    </location>
</feature>
<evidence type="ECO:0008006" key="4">
    <source>
        <dbReference type="Google" id="ProtNLM"/>
    </source>
</evidence>
<accession>A0AAN6SAD9</accession>
<feature type="transmembrane region" description="Helical" evidence="1">
    <location>
        <begin position="51"/>
        <end position="71"/>
    </location>
</feature>
<evidence type="ECO:0000256" key="1">
    <source>
        <dbReference type="SAM" id="Phobius"/>
    </source>
</evidence>
<feature type="transmembrane region" description="Helical" evidence="1">
    <location>
        <begin position="233"/>
        <end position="252"/>
    </location>
</feature>
<keyword evidence="1" id="KW-1133">Transmembrane helix</keyword>
<dbReference type="PANTHER" id="PTHR39470:SF1">
    <property type="entry name" value="CHORISMATE SYNTHASE PROTEIN"/>
    <property type="match status" value="1"/>
</dbReference>
<evidence type="ECO:0000313" key="2">
    <source>
        <dbReference type="EMBL" id="KAK3946384.1"/>
    </source>
</evidence>
<feature type="transmembrane region" description="Helical" evidence="1">
    <location>
        <begin position="154"/>
        <end position="173"/>
    </location>
</feature>